<keyword evidence="9" id="KW-1185">Reference proteome</keyword>
<keyword evidence="5 8" id="KW-0689">Ribosomal protein</keyword>
<dbReference type="GO" id="GO:0022625">
    <property type="term" value="C:cytosolic large ribosomal subunit"/>
    <property type="evidence" value="ECO:0007669"/>
    <property type="project" value="TreeGrafter"/>
</dbReference>
<dbReference type="OrthoDB" id="1875589at2759"/>
<dbReference type="Pfam" id="PF00467">
    <property type="entry name" value="KOW"/>
    <property type="match status" value="1"/>
</dbReference>
<keyword evidence="6" id="KW-0687">Ribonucleoprotein</keyword>
<evidence type="ECO:0000256" key="3">
    <source>
        <dbReference type="ARBA" id="ARBA00006592"/>
    </source>
</evidence>
<dbReference type="Pfam" id="PF01929">
    <property type="entry name" value="Ribosomal_L14e"/>
    <property type="match status" value="1"/>
</dbReference>
<dbReference type="InterPro" id="IPR002784">
    <property type="entry name" value="Ribosomal_eL14_dom"/>
</dbReference>
<protein>
    <submittedName>
        <fullName evidence="8">Putative RPL14B-ribosomal protein</fullName>
    </submittedName>
</protein>
<dbReference type="FunFam" id="2.30.30.30:FF:000030">
    <property type="entry name" value="60S ribosomal protein L14"/>
    <property type="match status" value="1"/>
</dbReference>
<dbReference type="AlphaFoldDB" id="A0A165CUN6"/>
<comment type="subcellular location">
    <subcellularLocation>
        <location evidence="2">Cytoplasm</location>
    </subcellularLocation>
</comment>
<dbReference type="Gene3D" id="2.30.30.30">
    <property type="match status" value="1"/>
</dbReference>
<reference evidence="8 9" key="1">
    <citation type="journal article" date="2016" name="Mol. Biol. Evol.">
        <title>Comparative Genomics of Early-Diverging Mushroom-Forming Fungi Provides Insights into the Origins of Lignocellulose Decay Capabilities.</title>
        <authorList>
            <person name="Nagy L.G."/>
            <person name="Riley R."/>
            <person name="Tritt A."/>
            <person name="Adam C."/>
            <person name="Daum C."/>
            <person name="Floudas D."/>
            <person name="Sun H."/>
            <person name="Yadav J.S."/>
            <person name="Pangilinan J."/>
            <person name="Larsson K.H."/>
            <person name="Matsuura K."/>
            <person name="Barry K."/>
            <person name="Labutti K."/>
            <person name="Kuo R."/>
            <person name="Ohm R.A."/>
            <person name="Bhattacharya S.S."/>
            <person name="Shirouzu T."/>
            <person name="Yoshinaga Y."/>
            <person name="Martin F.M."/>
            <person name="Grigoriev I.V."/>
            <person name="Hibbett D.S."/>
        </authorList>
    </citation>
    <scope>NUCLEOTIDE SEQUENCE [LARGE SCALE GENOMIC DNA]</scope>
    <source>
        <strain evidence="8 9">HHB12029</strain>
    </source>
</reference>
<gene>
    <name evidence="8" type="ORF">EXIGLDRAFT_324582</name>
</gene>
<dbReference type="InterPro" id="IPR039660">
    <property type="entry name" value="Ribosomal_eL14"/>
</dbReference>
<dbReference type="InterPro" id="IPR014722">
    <property type="entry name" value="Rib_uL2_dom2"/>
</dbReference>
<dbReference type="Gene3D" id="6.10.250.2270">
    <property type="match status" value="1"/>
</dbReference>
<evidence type="ECO:0000256" key="4">
    <source>
        <dbReference type="ARBA" id="ARBA00022490"/>
    </source>
</evidence>
<sequence>MPAESTFKRFVEVGRIVLLKSGPSAGKTAVIVDIIDHNRALIDNPAAGVPRQSYPYRHLTLTPLTSKKLPRGAGSGTVKKVLEAEGIAEKWAATSWAKRRAALERRRALNDFERFGAMLEKRKRRDGVRKSVKAAKKA</sequence>
<proteinExistence type="inferred from homology"/>
<evidence type="ECO:0000259" key="7">
    <source>
        <dbReference type="SMART" id="SM00739"/>
    </source>
</evidence>
<dbReference type="InterPro" id="IPR005824">
    <property type="entry name" value="KOW"/>
</dbReference>
<accession>A0A165CUN6</accession>
<comment type="function">
    <text evidence="1">Component of the ribosome, a large ribonucleoprotein complex responsible for the synthesis of proteins in the cell. The small ribosomal subunit (SSU) binds messenger RNAs (mRNAs) and translates the encoded message by selecting cognate aminoacyl-transfer RNA (tRNA) molecules. The large subunit (LSU) contains the ribosomal catalytic site termed the peptidyl transferase center (PTC), which catalyzes the formation of peptide bonds, thereby polymerizing the amino acids delivered by tRNAs into a polypeptide chain. The nascent polypeptides leave the ribosome through a tunnel in the LSU and interact with protein factors that function in enzymatic processing, targeting, and the membrane insertion of nascent chains at the exit of the ribosomal tunnel.</text>
</comment>
<dbReference type="Proteomes" id="UP000077266">
    <property type="component" value="Unassembled WGS sequence"/>
</dbReference>
<comment type="similarity">
    <text evidence="3">Belongs to the eukaryotic ribosomal protein eL14 family.</text>
</comment>
<dbReference type="PANTHER" id="PTHR11127">
    <property type="entry name" value="60S RIBOSOMAL PROTEIN L14"/>
    <property type="match status" value="1"/>
</dbReference>
<feature type="domain" description="KOW" evidence="7">
    <location>
        <begin position="10"/>
        <end position="37"/>
    </location>
</feature>
<evidence type="ECO:0000256" key="2">
    <source>
        <dbReference type="ARBA" id="ARBA00004496"/>
    </source>
</evidence>
<dbReference type="STRING" id="1314781.A0A165CUN6"/>
<dbReference type="PANTHER" id="PTHR11127:SF2">
    <property type="entry name" value="LARGE RIBOSOMAL SUBUNIT PROTEIN EL14"/>
    <property type="match status" value="1"/>
</dbReference>
<dbReference type="SMART" id="SM00739">
    <property type="entry name" value="KOW"/>
    <property type="match status" value="1"/>
</dbReference>
<organism evidence="8 9">
    <name type="scientific">Exidia glandulosa HHB12029</name>
    <dbReference type="NCBI Taxonomy" id="1314781"/>
    <lineage>
        <taxon>Eukaryota</taxon>
        <taxon>Fungi</taxon>
        <taxon>Dikarya</taxon>
        <taxon>Basidiomycota</taxon>
        <taxon>Agaricomycotina</taxon>
        <taxon>Agaricomycetes</taxon>
        <taxon>Auriculariales</taxon>
        <taxon>Exidiaceae</taxon>
        <taxon>Exidia</taxon>
    </lineage>
</organism>
<keyword evidence="4" id="KW-0963">Cytoplasm</keyword>
<dbReference type="GO" id="GO:0006412">
    <property type="term" value="P:translation"/>
    <property type="evidence" value="ECO:0007669"/>
    <property type="project" value="InterPro"/>
</dbReference>
<evidence type="ECO:0000313" key="9">
    <source>
        <dbReference type="Proteomes" id="UP000077266"/>
    </source>
</evidence>
<dbReference type="SUPFAM" id="SSF50104">
    <property type="entry name" value="Translation proteins SH3-like domain"/>
    <property type="match status" value="1"/>
</dbReference>
<evidence type="ECO:0000256" key="1">
    <source>
        <dbReference type="ARBA" id="ARBA00004021"/>
    </source>
</evidence>
<dbReference type="InterPro" id="IPR008991">
    <property type="entry name" value="Translation_prot_SH3-like_sf"/>
</dbReference>
<dbReference type="GO" id="GO:0003735">
    <property type="term" value="F:structural constituent of ribosome"/>
    <property type="evidence" value="ECO:0007669"/>
    <property type="project" value="InterPro"/>
</dbReference>
<evidence type="ECO:0000256" key="5">
    <source>
        <dbReference type="ARBA" id="ARBA00022980"/>
    </source>
</evidence>
<dbReference type="EMBL" id="KV426286">
    <property type="protein sequence ID" value="KZV83157.1"/>
    <property type="molecule type" value="Genomic_DNA"/>
</dbReference>
<dbReference type="InParanoid" id="A0A165CUN6"/>
<evidence type="ECO:0000313" key="8">
    <source>
        <dbReference type="EMBL" id="KZV83157.1"/>
    </source>
</evidence>
<dbReference type="GO" id="GO:0003723">
    <property type="term" value="F:RNA binding"/>
    <property type="evidence" value="ECO:0007669"/>
    <property type="project" value="InterPro"/>
</dbReference>
<dbReference type="CDD" id="cd23702">
    <property type="entry name" value="eL14"/>
    <property type="match status" value="1"/>
</dbReference>
<dbReference type="FunCoup" id="A0A165CUN6">
    <property type="interactions" value="539"/>
</dbReference>
<dbReference type="GO" id="GO:0042273">
    <property type="term" value="P:ribosomal large subunit biogenesis"/>
    <property type="evidence" value="ECO:0007669"/>
    <property type="project" value="TreeGrafter"/>
</dbReference>
<evidence type="ECO:0000256" key="6">
    <source>
        <dbReference type="ARBA" id="ARBA00023274"/>
    </source>
</evidence>
<name>A0A165CUN6_EXIGL</name>